<evidence type="ECO:0000313" key="5">
    <source>
        <dbReference type="EMBL" id="KRO27204.1"/>
    </source>
</evidence>
<keyword evidence="3 5" id="KW-0418">Kinase</keyword>
<dbReference type="InterPro" id="IPR052700">
    <property type="entry name" value="Carb_kinase_PfkB-like"/>
</dbReference>
<dbReference type="PANTHER" id="PTHR43320">
    <property type="entry name" value="SUGAR KINASE"/>
    <property type="match status" value="1"/>
</dbReference>
<evidence type="ECO:0000313" key="6">
    <source>
        <dbReference type="Proteomes" id="UP000050920"/>
    </source>
</evidence>
<dbReference type="Pfam" id="PF00294">
    <property type="entry name" value="PfkB"/>
    <property type="match status" value="1"/>
</dbReference>
<organism evidence="5 6">
    <name type="scientific">Lactiplantibacillus fabifermentans DSM 21115</name>
    <dbReference type="NCBI Taxonomy" id="1413187"/>
    <lineage>
        <taxon>Bacteria</taxon>
        <taxon>Bacillati</taxon>
        <taxon>Bacillota</taxon>
        <taxon>Bacilli</taxon>
        <taxon>Lactobacillales</taxon>
        <taxon>Lactobacillaceae</taxon>
        <taxon>Lactiplantibacillus</taxon>
    </lineage>
</organism>
<keyword evidence="2" id="KW-0808">Transferase</keyword>
<evidence type="ECO:0000259" key="4">
    <source>
        <dbReference type="Pfam" id="PF00294"/>
    </source>
</evidence>
<comment type="caution">
    <text evidence="5">The sequence shown here is derived from an EMBL/GenBank/DDBJ whole genome shotgun (WGS) entry which is preliminary data.</text>
</comment>
<name>A0A0R2NNB5_9LACO</name>
<dbReference type="InterPro" id="IPR011611">
    <property type="entry name" value="PfkB_dom"/>
</dbReference>
<dbReference type="SUPFAM" id="SSF53613">
    <property type="entry name" value="Ribokinase-like"/>
    <property type="match status" value="1"/>
</dbReference>
<evidence type="ECO:0000256" key="2">
    <source>
        <dbReference type="ARBA" id="ARBA00022679"/>
    </source>
</evidence>
<evidence type="ECO:0000256" key="3">
    <source>
        <dbReference type="ARBA" id="ARBA00022777"/>
    </source>
</evidence>
<dbReference type="AlphaFoldDB" id="A0A0R2NNB5"/>
<proteinExistence type="inferred from homology"/>
<sequence>MKILAFGEVLLRLTVPEQLLLEQSDVVRMSTVGTGVNLLGSLAHFGYPTAIMTKLPANHLGLKVAADLRRLGISDEFVGYTGGHLGSFFVELGHGSRPERVTYQDRLASSFCQADVSDYDLEAALVGVDYVHICGIALSLTDQTRSVVTRLSELAHAKGITVCFDFNYRMSLNAGNTHATMKARYQQVLQQADVVFGSRRDLTDLLDYPDLPDAELFAQFTNDFNISYFAGSRRTFEAHDKYFQGFIMHDGELYQSKPRELKILDRIGSGDAFASGIITGLIEQWTFDKTLEFAVANSVLTQETLNDTPIFDKADIFRYLDSDGKNELIR</sequence>
<dbReference type="PANTHER" id="PTHR43320:SF2">
    <property type="entry name" value="2-DEHYDRO-3-DEOXYGLUCONOKINASE_2-DEHYDRO-3-DEOXYGALACTONOKINASE"/>
    <property type="match status" value="1"/>
</dbReference>
<dbReference type="InterPro" id="IPR029056">
    <property type="entry name" value="Ribokinase-like"/>
</dbReference>
<keyword evidence="6" id="KW-1185">Reference proteome</keyword>
<dbReference type="RefSeq" id="WP_024623633.1">
    <property type="nucleotide sequence ID" value="NZ_AYGX02000083.1"/>
</dbReference>
<protein>
    <submittedName>
        <fullName evidence="5">2-keto-3-deoxygluconate kinase</fullName>
    </submittedName>
</protein>
<dbReference type="CDD" id="cd01166">
    <property type="entry name" value="KdgK"/>
    <property type="match status" value="1"/>
</dbReference>
<accession>A0A0R2NNB5</accession>
<reference evidence="5 6" key="1">
    <citation type="journal article" date="2015" name="Genome Announc.">
        <title>Expanding the biotechnology potential of lactobacilli through comparative genomics of 213 strains and associated genera.</title>
        <authorList>
            <person name="Sun Z."/>
            <person name="Harris H.M."/>
            <person name="McCann A."/>
            <person name="Guo C."/>
            <person name="Argimon S."/>
            <person name="Zhang W."/>
            <person name="Yang X."/>
            <person name="Jeffery I.B."/>
            <person name="Cooney J.C."/>
            <person name="Kagawa T.F."/>
            <person name="Liu W."/>
            <person name="Song Y."/>
            <person name="Salvetti E."/>
            <person name="Wrobel A."/>
            <person name="Rasinkangas P."/>
            <person name="Parkhill J."/>
            <person name="Rea M.C."/>
            <person name="O'Sullivan O."/>
            <person name="Ritari J."/>
            <person name="Douillard F.P."/>
            <person name="Paul Ross R."/>
            <person name="Yang R."/>
            <person name="Briner A.E."/>
            <person name="Felis G.E."/>
            <person name="de Vos W.M."/>
            <person name="Barrangou R."/>
            <person name="Klaenhammer T.R."/>
            <person name="Caufield P.W."/>
            <person name="Cui Y."/>
            <person name="Zhang H."/>
            <person name="O'Toole P.W."/>
        </authorList>
    </citation>
    <scope>NUCLEOTIDE SEQUENCE [LARGE SCALE GENOMIC DNA]</scope>
    <source>
        <strain evidence="5 6">DSM 21115</strain>
    </source>
</reference>
<gene>
    <name evidence="5" type="ORF">DY78_GL000175</name>
</gene>
<evidence type="ECO:0000256" key="1">
    <source>
        <dbReference type="ARBA" id="ARBA00010688"/>
    </source>
</evidence>
<dbReference type="EMBL" id="AYGX02000083">
    <property type="protein sequence ID" value="KRO27204.1"/>
    <property type="molecule type" value="Genomic_DNA"/>
</dbReference>
<comment type="similarity">
    <text evidence="1">Belongs to the carbohydrate kinase PfkB family.</text>
</comment>
<dbReference type="GO" id="GO:0016301">
    <property type="term" value="F:kinase activity"/>
    <property type="evidence" value="ECO:0007669"/>
    <property type="project" value="UniProtKB-KW"/>
</dbReference>
<feature type="domain" description="Carbohydrate kinase PfkB" evidence="4">
    <location>
        <begin position="3"/>
        <end position="301"/>
    </location>
</feature>
<dbReference type="Proteomes" id="UP000050920">
    <property type="component" value="Unassembled WGS sequence"/>
</dbReference>
<dbReference type="Gene3D" id="3.40.1190.20">
    <property type="match status" value="1"/>
</dbReference>